<dbReference type="GO" id="GO:0016020">
    <property type="term" value="C:membrane"/>
    <property type="evidence" value="ECO:0007669"/>
    <property type="project" value="UniProtKB-SubCell"/>
</dbReference>
<dbReference type="GO" id="GO:0004674">
    <property type="term" value="F:protein serine/threonine kinase activity"/>
    <property type="evidence" value="ECO:0007669"/>
    <property type="project" value="UniProtKB-KW"/>
</dbReference>
<evidence type="ECO:0000256" key="3">
    <source>
        <dbReference type="ARBA" id="ARBA00022527"/>
    </source>
</evidence>
<keyword evidence="6" id="KW-0808">Transferase</keyword>
<keyword evidence="15" id="KW-0675">Receptor</keyword>
<sequence>MPHFVVHANKQTCSEILIGTIPTSLGNLTNLTVLHLYDNQLSGSIPEELGNLELLTDLELDRNELNGSIPKSFGDLSNLEFVFFRENQLSGSIPEELGKLAKLAVMEMDTNQFSGHLPEHLCQNGTLQNFTVSNNNLIGPIPISLKICSSLFRARFQGNRLTGNLSEMFALLLADNHITGQIPSEVGNAYQLHVLDLSSNDFTGEIPKQVMMLASMLNLYLQNNQLFGNIPEEVGQLKIYFILTCQQISCIPPQMGELTRLSILDLSHNYITGEIPSEFRSLQSLEVLDLSHNYLSGFLPKALAELPGSLHINISFNNFEGPIPYGKAFNNITIEELRGNKVVLPLLGSLLLLCAFFGALKVRRQRKRKTTENVEDADLFSITTYDVKAMYREIIKATEEFSEIFCIGEGGFGSVYKTILPPSNLVAVKRLHLLPEKVYFDSFLNEIRALTNIKHRNIVKLYGFCSNSKHSFLVYEYLERGSLAKIFSADEEAKELDWEKRVNIIKAVAHALSYMHHDCTPSIVHRDISSNNVLLDSEYEARLSDFGTAKFLKKDSSNWTTLGGTLGYVAPELAYTMRVTEKCDVYSFGILTLETIKGTHPGDIVANLMSSTPGNIELKDLLDQRLLHPTEETEKILISTIKLAKPCLHVNLDSRPTMHMISSLLSVGAPCRQQVGKY</sequence>
<dbReference type="SUPFAM" id="SSF52058">
    <property type="entry name" value="L domain-like"/>
    <property type="match status" value="1"/>
</dbReference>
<dbReference type="InterPro" id="IPR051420">
    <property type="entry name" value="Ser_Thr_Kinases_DiverseReg"/>
</dbReference>
<keyword evidence="10 19" id="KW-0547">Nucleotide-binding</keyword>
<gene>
    <name evidence="22" type="ORF">GSCOC_T00033294001</name>
</gene>
<dbReference type="FunFam" id="3.80.10.10:FF:000095">
    <property type="entry name" value="LRR receptor-like serine/threonine-protein kinase GSO1"/>
    <property type="match status" value="1"/>
</dbReference>
<dbReference type="FunFam" id="1.10.510.10:FF:000445">
    <property type="entry name" value="MDIS1-interacting receptor like kinase 2"/>
    <property type="match status" value="1"/>
</dbReference>
<evidence type="ECO:0000256" key="17">
    <source>
        <dbReference type="ARBA" id="ARBA00047899"/>
    </source>
</evidence>
<feature type="binding site" evidence="19">
    <location>
        <position position="429"/>
    </location>
    <ligand>
        <name>ATP</name>
        <dbReference type="ChEBI" id="CHEBI:30616"/>
    </ligand>
</feature>
<dbReference type="InterPro" id="IPR032675">
    <property type="entry name" value="LRR_dom_sf"/>
</dbReference>
<dbReference type="EC" id="2.7.11.1" evidence="2"/>
<dbReference type="PROSITE" id="PS00107">
    <property type="entry name" value="PROTEIN_KINASE_ATP"/>
    <property type="match status" value="1"/>
</dbReference>
<keyword evidence="13 20" id="KW-1133">Transmembrane helix</keyword>
<dbReference type="Pfam" id="PF00560">
    <property type="entry name" value="LRR_1"/>
    <property type="match status" value="3"/>
</dbReference>
<evidence type="ECO:0000256" key="8">
    <source>
        <dbReference type="ARBA" id="ARBA00022729"/>
    </source>
</evidence>
<evidence type="ECO:0000256" key="9">
    <source>
        <dbReference type="ARBA" id="ARBA00022737"/>
    </source>
</evidence>
<evidence type="ECO:0000256" key="15">
    <source>
        <dbReference type="ARBA" id="ARBA00023170"/>
    </source>
</evidence>
<evidence type="ECO:0000256" key="18">
    <source>
        <dbReference type="ARBA" id="ARBA00048679"/>
    </source>
</evidence>
<organism evidence="22 23">
    <name type="scientific">Coffea canephora</name>
    <name type="common">Robusta coffee</name>
    <dbReference type="NCBI Taxonomy" id="49390"/>
    <lineage>
        <taxon>Eukaryota</taxon>
        <taxon>Viridiplantae</taxon>
        <taxon>Streptophyta</taxon>
        <taxon>Embryophyta</taxon>
        <taxon>Tracheophyta</taxon>
        <taxon>Spermatophyta</taxon>
        <taxon>Magnoliopsida</taxon>
        <taxon>eudicotyledons</taxon>
        <taxon>Gunneridae</taxon>
        <taxon>Pentapetalae</taxon>
        <taxon>asterids</taxon>
        <taxon>lamiids</taxon>
        <taxon>Gentianales</taxon>
        <taxon>Rubiaceae</taxon>
        <taxon>Ixoroideae</taxon>
        <taxon>Gardenieae complex</taxon>
        <taxon>Bertiereae - Coffeeae clade</taxon>
        <taxon>Coffeeae</taxon>
        <taxon>Coffea</taxon>
    </lineage>
</organism>
<comment type="catalytic activity">
    <reaction evidence="17">
        <text>L-threonyl-[protein] + ATP = O-phospho-L-threonyl-[protein] + ADP + H(+)</text>
        <dbReference type="Rhea" id="RHEA:46608"/>
        <dbReference type="Rhea" id="RHEA-COMP:11060"/>
        <dbReference type="Rhea" id="RHEA-COMP:11605"/>
        <dbReference type="ChEBI" id="CHEBI:15378"/>
        <dbReference type="ChEBI" id="CHEBI:30013"/>
        <dbReference type="ChEBI" id="CHEBI:30616"/>
        <dbReference type="ChEBI" id="CHEBI:61977"/>
        <dbReference type="ChEBI" id="CHEBI:456216"/>
        <dbReference type="EC" id="2.7.11.1"/>
    </reaction>
</comment>
<evidence type="ECO:0000256" key="7">
    <source>
        <dbReference type="ARBA" id="ARBA00022692"/>
    </source>
</evidence>
<proteinExistence type="predicted"/>
<dbReference type="EMBL" id="HG739136">
    <property type="protein sequence ID" value="CDP11199.1"/>
    <property type="molecule type" value="Genomic_DNA"/>
</dbReference>
<comment type="subcellular location">
    <subcellularLocation>
        <location evidence="1">Membrane</location>
        <topology evidence="1">Single-pass type I membrane protein</topology>
    </subcellularLocation>
</comment>
<evidence type="ECO:0000256" key="20">
    <source>
        <dbReference type="SAM" id="Phobius"/>
    </source>
</evidence>
<evidence type="ECO:0000313" key="22">
    <source>
        <dbReference type="EMBL" id="CDP11199.1"/>
    </source>
</evidence>
<reference evidence="23" key="1">
    <citation type="journal article" date="2014" name="Science">
        <title>The coffee genome provides insight into the convergent evolution of caffeine biosynthesis.</title>
        <authorList>
            <person name="Denoeud F."/>
            <person name="Carretero-Paulet L."/>
            <person name="Dereeper A."/>
            <person name="Droc G."/>
            <person name="Guyot R."/>
            <person name="Pietrella M."/>
            <person name="Zheng C."/>
            <person name="Alberti A."/>
            <person name="Anthony F."/>
            <person name="Aprea G."/>
            <person name="Aury J.M."/>
            <person name="Bento P."/>
            <person name="Bernard M."/>
            <person name="Bocs S."/>
            <person name="Campa C."/>
            <person name="Cenci A."/>
            <person name="Combes M.C."/>
            <person name="Crouzillat D."/>
            <person name="Da Silva C."/>
            <person name="Daddiego L."/>
            <person name="De Bellis F."/>
            <person name="Dussert S."/>
            <person name="Garsmeur O."/>
            <person name="Gayraud T."/>
            <person name="Guignon V."/>
            <person name="Jahn K."/>
            <person name="Jamilloux V."/>
            <person name="Joet T."/>
            <person name="Labadie K."/>
            <person name="Lan T."/>
            <person name="Leclercq J."/>
            <person name="Lepelley M."/>
            <person name="Leroy T."/>
            <person name="Li L.T."/>
            <person name="Librado P."/>
            <person name="Lopez L."/>
            <person name="Munoz A."/>
            <person name="Noel B."/>
            <person name="Pallavicini A."/>
            <person name="Perrotta G."/>
            <person name="Poncet V."/>
            <person name="Pot D."/>
            <person name="Priyono X."/>
            <person name="Rigoreau M."/>
            <person name="Rouard M."/>
            <person name="Rozas J."/>
            <person name="Tranchant-Dubreuil C."/>
            <person name="VanBuren R."/>
            <person name="Zhang Q."/>
            <person name="Andrade A.C."/>
            <person name="Argout X."/>
            <person name="Bertrand B."/>
            <person name="de Kochko A."/>
            <person name="Graziosi G."/>
            <person name="Henry R.J."/>
            <person name="Jayarama X."/>
            <person name="Ming R."/>
            <person name="Nagai C."/>
            <person name="Rounsley S."/>
            <person name="Sankoff D."/>
            <person name="Giuliano G."/>
            <person name="Albert V.A."/>
            <person name="Wincker P."/>
            <person name="Lashermes P."/>
        </authorList>
    </citation>
    <scope>NUCLEOTIDE SEQUENCE [LARGE SCALE GENOMIC DNA]</scope>
    <source>
        <strain evidence="23">cv. DH200-94</strain>
    </source>
</reference>
<feature type="domain" description="Protein kinase" evidence="21">
    <location>
        <begin position="401"/>
        <end position="665"/>
    </location>
</feature>
<evidence type="ECO:0000256" key="1">
    <source>
        <dbReference type="ARBA" id="ARBA00004479"/>
    </source>
</evidence>
<dbReference type="InterPro" id="IPR001611">
    <property type="entry name" value="Leu-rich_rpt"/>
</dbReference>
<dbReference type="Gene3D" id="1.10.510.10">
    <property type="entry name" value="Transferase(Phosphotransferase) domain 1"/>
    <property type="match status" value="1"/>
</dbReference>
<evidence type="ECO:0000256" key="6">
    <source>
        <dbReference type="ARBA" id="ARBA00022679"/>
    </source>
</evidence>
<name>A0A068USL2_COFCA</name>
<dbReference type="PRINTS" id="PR00019">
    <property type="entry name" value="LEURICHRPT"/>
</dbReference>
<evidence type="ECO:0000313" key="23">
    <source>
        <dbReference type="Proteomes" id="UP000295252"/>
    </source>
</evidence>
<dbReference type="Gramene" id="CDP11199">
    <property type="protein sequence ID" value="CDP11199"/>
    <property type="gene ID" value="GSCOC_T00033294001"/>
</dbReference>
<protein>
    <recommendedName>
        <fullName evidence="2">non-specific serine/threonine protein kinase</fullName>
        <ecNumber evidence="2">2.7.11.1</ecNumber>
    </recommendedName>
</protein>
<dbReference type="Gene3D" id="3.80.10.10">
    <property type="entry name" value="Ribonuclease Inhibitor"/>
    <property type="match status" value="2"/>
</dbReference>
<dbReference type="PROSITE" id="PS50011">
    <property type="entry name" value="PROTEIN_KINASE_DOM"/>
    <property type="match status" value="1"/>
</dbReference>
<dbReference type="PhylomeDB" id="A0A068USL2"/>
<keyword evidence="9" id="KW-0677">Repeat</keyword>
<dbReference type="Pfam" id="PF13855">
    <property type="entry name" value="LRR_8"/>
    <property type="match status" value="1"/>
</dbReference>
<keyword evidence="3" id="KW-0723">Serine/threonine-protein kinase</keyword>
<dbReference type="GO" id="GO:0005524">
    <property type="term" value="F:ATP binding"/>
    <property type="evidence" value="ECO:0007669"/>
    <property type="project" value="UniProtKB-UniRule"/>
</dbReference>
<keyword evidence="8" id="KW-0732">Signal</keyword>
<evidence type="ECO:0000256" key="4">
    <source>
        <dbReference type="ARBA" id="ARBA00022553"/>
    </source>
</evidence>
<dbReference type="InterPro" id="IPR000719">
    <property type="entry name" value="Prot_kinase_dom"/>
</dbReference>
<keyword evidence="4" id="KW-0597">Phosphoprotein</keyword>
<keyword evidence="11" id="KW-0418">Kinase</keyword>
<keyword evidence="12 19" id="KW-0067">ATP-binding</keyword>
<dbReference type="PANTHER" id="PTHR48005">
    <property type="entry name" value="LEUCINE RICH REPEAT KINASE 2"/>
    <property type="match status" value="1"/>
</dbReference>
<evidence type="ECO:0000256" key="14">
    <source>
        <dbReference type="ARBA" id="ARBA00023136"/>
    </source>
</evidence>
<dbReference type="SMART" id="SM00369">
    <property type="entry name" value="LRR_TYP"/>
    <property type="match status" value="5"/>
</dbReference>
<evidence type="ECO:0000256" key="13">
    <source>
        <dbReference type="ARBA" id="ARBA00022989"/>
    </source>
</evidence>
<dbReference type="FunFam" id="3.30.200.20:FF:000309">
    <property type="entry name" value="Leucine-rich repeat receptor protein kinase MSP1"/>
    <property type="match status" value="1"/>
</dbReference>
<keyword evidence="7 20" id="KW-0812">Transmembrane</keyword>
<dbReference type="InterPro" id="IPR017441">
    <property type="entry name" value="Protein_kinase_ATP_BS"/>
</dbReference>
<dbReference type="InterPro" id="IPR003591">
    <property type="entry name" value="Leu-rich_rpt_typical-subtyp"/>
</dbReference>
<keyword evidence="5" id="KW-0433">Leucine-rich repeat</keyword>
<dbReference type="PROSITE" id="PS00109">
    <property type="entry name" value="PROTEIN_KINASE_TYR"/>
    <property type="match status" value="1"/>
</dbReference>
<dbReference type="Pfam" id="PF00069">
    <property type="entry name" value="Pkinase"/>
    <property type="match status" value="1"/>
</dbReference>
<evidence type="ECO:0000256" key="5">
    <source>
        <dbReference type="ARBA" id="ARBA00022614"/>
    </source>
</evidence>
<evidence type="ECO:0000256" key="2">
    <source>
        <dbReference type="ARBA" id="ARBA00012513"/>
    </source>
</evidence>
<feature type="transmembrane region" description="Helical" evidence="20">
    <location>
        <begin position="342"/>
        <end position="360"/>
    </location>
</feature>
<dbReference type="FunFam" id="3.80.10.10:FF:000719">
    <property type="entry name" value="MDIS1-interacting receptor like kinase 2 isoform A"/>
    <property type="match status" value="1"/>
</dbReference>
<keyword evidence="14 20" id="KW-0472">Membrane</keyword>
<dbReference type="STRING" id="49390.A0A068USL2"/>
<evidence type="ECO:0000256" key="11">
    <source>
        <dbReference type="ARBA" id="ARBA00022777"/>
    </source>
</evidence>
<keyword evidence="16" id="KW-0325">Glycoprotein</keyword>
<evidence type="ECO:0000259" key="21">
    <source>
        <dbReference type="PROSITE" id="PS50011"/>
    </source>
</evidence>
<evidence type="ECO:0000256" key="10">
    <source>
        <dbReference type="ARBA" id="ARBA00022741"/>
    </source>
</evidence>
<dbReference type="InterPro" id="IPR011009">
    <property type="entry name" value="Kinase-like_dom_sf"/>
</dbReference>
<dbReference type="SUPFAM" id="SSF56112">
    <property type="entry name" value="Protein kinase-like (PK-like)"/>
    <property type="match status" value="1"/>
</dbReference>
<evidence type="ECO:0000256" key="16">
    <source>
        <dbReference type="ARBA" id="ARBA00023180"/>
    </source>
</evidence>
<accession>A0A068USL2</accession>
<dbReference type="InterPro" id="IPR008266">
    <property type="entry name" value="Tyr_kinase_AS"/>
</dbReference>
<dbReference type="GO" id="GO:0006952">
    <property type="term" value="P:defense response"/>
    <property type="evidence" value="ECO:0007669"/>
    <property type="project" value="UniProtKB-ARBA"/>
</dbReference>
<dbReference type="InParanoid" id="A0A068USL2"/>
<evidence type="ECO:0000256" key="12">
    <source>
        <dbReference type="ARBA" id="ARBA00022840"/>
    </source>
</evidence>
<dbReference type="AlphaFoldDB" id="A0A068USL2"/>
<dbReference type="OMA" id="QDACIDA"/>
<dbReference type="Proteomes" id="UP000295252">
    <property type="component" value="Chromosome V"/>
</dbReference>
<dbReference type="PANTHER" id="PTHR48005:SF95">
    <property type="entry name" value="PROTEIN KINASE DOMAIN-CONTAINING PROTEIN"/>
    <property type="match status" value="1"/>
</dbReference>
<comment type="catalytic activity">
    <reaction evidence="18">
        <text>L-seryl-[protein] + ATP = O-phospho-L-seryl-[protein] + ADP + H(+)</text>
        <dbReference type="Rhea" id="RHEA:17989"/>
        <dbReference type="Rhea" id="RHEA-COMP:9863"/>
        <dbReference type="Rhea" id="RHEA-COMP:11604"/>
        <dbReference type="ChEBI" id="CHEBI:15378"/>
        <dbReference type="ChEBI" id="CHEBI:29999"/>
        <dbReference type="ChEBI" id="CHEBI:30616"/>
        <dbReference type="ChEBI" id="CHEBI:83421"/>
        <dbReference type="ChEBI" id="CHEBI:456216"/>
        <dbReference type="EC" id="2.7.11.1"/>
    </reaction>
</comment>
<keyword evidence="23" id="KW-1185">Reference proteome</keyword>
<evidence type="ECO:0000256" key="19">
    <source>
        <dbReference type="PROSITE-ProRule" id="PRU10141"/>
    </source>
</evidence>
<dbReference type="GO" id="GO:0051707">
    <property type="term" value="P:response to other organism"/>
    <property type="evidence" value="ECO:0007669"/>
    <property type="project" value="UniProtKB-ARBA"/>
</dbReference>
<dbReference type="Gene3D" id="3.30.200.20">
    <property type="entry name" value="Phosphorylase Kinase, domain 1"/>
    <property type="match status" value="1"/>
</dbReference>